<keyword evidence="1" id="KW-0812">Transmembrane</keyword>
<keyword evidence="1" id="KW-0472">Membrane</keyword>
<feature type="domain" description="Putative Flp pilus-assembly TadG-like N-terminal" evidence="2">
    <location>
        <begin position="14"/>
        <end position="60"/>
    </location>
</feature>
<keyword evidence="4" id="KW-1185">Reference proteome</keyword>
<evidence type="ECO:0000256" key="1">
    <source>
        <dbReference type="SAM" id="Phobius"/>
    </source>
</evidence>
<gene>
    <name evidence="3" type="ORF">SFC79_00930</name>
</gene>
<feature type="transmembrane region" description="Helical" evidence="1">
    <location>
        <begin position="16"/>
        <end position="35"/>
    </location>
</feature>
<protein>
    <submittedName>
        <fullName evidence="3">Tad domain-containing protein</fullName>
    </submittedName>
</protein>
<proteinExistence type="predicted"/>
<reference evidence="3 4" key="1">
    <citation type="submission" date="2023-11" db="EMBL/GenBank/DDBJ databases">
        <title>Novel species in genus Nocardioides.</title>
        <authorList>
            <person name="Zhou H."/>
        </authorList>
    </citation>
    <scope>NUCLEOTIDE SEQUENCE [LARGE SCALE GENOMIC DNA]</scope>
    <source>
        <strain evidence="3 4">S-58</strain>
    </source>
</reference>
<sequence length="153" mass="16004">MSRRPASRERDDRGQVTLLIIGFASILLMAIVMVIDASAAYLQRQGLDNLADGAALYGADLGSAGIYEQGLDDQRLLQQEEAVRAAVREYLARAGAGASYPGIDVAVRVDPVGRSVTVRLRAPLDLPLTIPGSPSRPMVGASSTAAVTVVAGD</sequence>
<dbReference type="Proteomes" id="UP001291999">
    <property type="component" value="Unassembled WGS sequence"/>
</dbReference>
<organism evidence="3 4">
    <name type="scientific">Nocardioides renjunii</name>
    <dbReference type="NCBI Taxonomy" id="3095075"/>
    <lineage>
        <taxon>Bacteria</taxon>
        <taxon>Bacillati</taxon>
        <taxon>Actinomycetota</taxon>
        <taxon>Actinomycetes</taxon>
        <taxon>Propionibacteriales</taxon>
        <taxon>Nocardioidaceae</taxon>
        <taxon>Nocardioides</taxon>
    </lineage>
</organism>
<evidence type="ECO:0000313" key="3">
    <source>
        <dbReference type="EMBL" id="MDZ5660311.1"/>
    </source>
</evidence>
<dbReference type="InterPro" id="IPR028087">
    <property type="entry name" value="Tad_N"/>
</dbReference>
<comment type="caution">
    <text evidence="3">The sequence shown here is derived from an EMBL/GenBank/DDBJ whole genome shotgun (WGS) entry which is preliminary data.</text>
</comment>
<name>A0ABU5K5Y6_9ACTN</name>
<accession>A0ABU5K5Y6</accession>
<dbReference type="EMBL" id="JAXQPW010000001">
    <property type="protein sequence ID" value="MDZ5660311.1"/>
    <property type="molecule type" value="Genomic_DNA"/>
</dbReference>
<evidence type="ECO:0000259" key="2">
    <source>
        <dbReference type="Pfam" id="PF13400"/>
    </source>
</evidence>
<evidence type="ECO:0000313" key="4">
    <source>
        <dbReference type="Proteomes" id="UP001291999"/>
    </source>
</evidence>
<dbReference type="Pfam" id="PF13400">
    <property type="entry name" value="Tad"/>
    <property type="match status" value="1"/>
</dbReference>
<keyword evidence="1" id="KW-1133">Transmembrane helix</keyword>
<dbReference type="RefSeq" id="WP_322422879.1">
    <property type="nucleotide sequence ID" value="NZ_JAXQPW010000001.1"/>
</dbReference>